<evidence type="ECO:0008006" key="2">
    <source>
        <dbReference type="Google" id="ProtNLM"/>
    </source>
</evidence>
<comment type="caution">
    <text evidence="1">The sequence shown here is derived from an EMBL/GenBank/DDBJ whole genome shotgun (WGS) entry which is preliminary data.</text>
</comment>
<organism evidence="1">
    <name type="scientific">marine sediment metagenome</name>
    <dbReference type="NCBI Taxonomy" id="412755"/>
    <lineage>
        <taxon>unclassified sequences</taxon>
        <taxon>metagenomes</taxon>
        <taxon>ecological metagenomes</taxon>
    </lineage>
</organism>
<dbReference type="Gene3D" id="3.30.750.200">
    <property type="match status" value="1"/>
</dbReference>
<evidence type="ECO:0000313" key="1">
    <source>
        <dbReference type="EMBL" id="GAF93749.1"/>
    </source>
</evidence>
<dbReference type="EMBL" id="BARS01010455">
    <property type="protein sequence ID" value="GAF93749.1"/>
    <property type="molecule type" value="Genomic_DNA"/>
</dbReference>
<proteinExistence type="predicted"/>
<dbReference type="AlphaFoldDB" id="X0TKG6"/>
<protein>
    <recommendedName>
        <fullName evidence="2">Radical SAM core domain-containing protein</fullName>
    </recommendedName>
</protein>
<gene>
    <name evidence="1" type="ORF">S01H1_19368</name>
</gene>
<dbReference type="InterPro" id="IPR058240">
    <property type="entry name" value="rSAM_sf"/>
</dbReference>
<sequence length="149" mass="17860">YIMIGTPTETKEDLEMTYQLIRDSHPAFVNISRTTPVPGSNMYDYVLKRGISNINDFWEFDYYHNEYPIRLENLTREDLKIYYKKVMNIWLKSFITYPSFAIEFLKLVRCFPSYGLFFIKYIVKGLRTGTTGKFFAPIFALQKRFRLLR</sequence>
<feature type="non-terminal residue" evidence="1">
    <location>
        <position position="1"/>
    </location>
</feature>
<accession>X0TKG6</accession>
<name>X0TKG6_9ZZZZ</name>
<reference evidence="1" key="1">
    <citation type="journal article" date="2014" name="Front. Microbiol.">
        <title>High frequency of phylogenetically diverse reductive dehalogenase-homologous genes in deep subseafloor sedimentary metagenomes.</title>
        <authorList>
            <person name="Kawai M."/>
            <person name="Futagami T."/>
            <person name="Toyoda A."/>
            <person name="Takaki Y."/>
            <person name="Nishi S."/>
            <person name="Hori S."/>
            <person name="Arai W."/>
            <person name="Tsubouchi T."/>
            <person name="Morono Y."/>
            <person name="Uchiyama I."/>
            <person name="Ito T."/>
            <person name="Fujiyama A."/>
            <person name="Inagaki F."/>
            <person name="Takami H."/>
        </authorList>
    </citation>
    <scope>NUCLEOTIDE SEQUENCE</scope>
    <source>
        <strain evidence="1">Expedition CK06-06</strain>
    </source>
</reference>
<dbReference type="SUPFAM" id="SSF102114">
    <property type="entry name" value="Radical SAM enzymes"/>
    <property type="match status" value="1"/>
</dbReference>